<dbReference type="Pfam" id="PF01316">
    <property type="entry name" value="Arg_repressor"/>
    <property type="match status" value="1"/>
</dbReference>
<keyword evidence="5 9" id="KW-0963">Cytoplasm</keyword>
<dbReference type="HAMAP" id="MF_00173">
    <property type="entry name" value="Arg_repressor"/>
    <property type="match status" value="1"/>
</dbReference>
<feature type="domain" description="Arginine repressor C-terminal" evidence="11">
    <location>
        <begin position="85"/>
        <end position="148"/>
    </location>
</feature>
<evidence type="ECO:0000256" key="6">
    <source>
        <dbReference type="ARBA" id="ARBA00023015"/>
    </source>
</evidence>
<dbReference type="InterPro" id="IPR001669">
    <property type="entry name" value="Arg_repress"/>
</dbReference>
<evidence type="ECO:0000256" key="5">
    <source>
        <dbReference type="ARBA" id="ARBA00022490"/>
    </source>
</evidence>
<keyword evidence="9" id="KW-0028">Amino-acid biosynthesis</keyword>
<dbReference type="PANTHER" id="PTHR34471">
    <property type="entry name" value="ARGININE REPRESSOR"/>
    <property type="match status" value="1"/>
</dbReference>
<dbReference type="SUPFAM" id="SSF46785">
    <property type="entry name" value="Winged helix' DNA-binding domain"/>
    <property type="match status" value="1"/>
</dbReference>
<evidence type="ECO:0000256" key="1">
    <source>
        <dbReference type="ARBA" id="ARBA00004496"/>
    </source>
</evidence>
<dbReference type="EMBL" id="JARGYT010000015">
    <property type="protein sequence ID" value="MDZ5762008.1"/>
    <property type="molecule type" value="Genomic_DNA"/>
</dbReference>
<evidence type="ECO:0000313" key="13">
    <source>
        <dbReference type="Proteomes" id="UP001293791"/>
    </source>
</evidence>
<evidence type="ECO:0000256" key="8">
    <source>
        <dbReference type="ARBA" id="ARBA00023163"/>
    </source>
</evidence>
<keyword evidence="13" id="KW-1185">Reference proteome</keyword>
<keyword evidence="6 9" id="KW-0805">Transcription regulation</keyword>
<comment type="subcellular location">
    <subcellularLocation>
        <location evidence="1 9">Cytoplasm</location>
    </subcellularLocation>
</comment>
<evidence type="ECO:0000256" key="3">
    <source>
        <dbReference type="ARBA" id="ARBA00008316"/>
    </source>
</evidence>
<name>A0ABU5L7A5_9RICK</name>
<accession>A0ABU5L7A5</accession>
<dbReference type="SUPFAM" id="SSF55252">
    <property type="entry name" value="C-terminal domain of arginine repressor"/>
    <property type="match status" value="1"/>
</dbReference>
<keyword evidence="9" id="KW-0678">Repressor</keyword>
<dbReference type="InterPro" id="IPR036251">
    <property type="entry name" value="Arg_repress_C_sf"/>
</dbReference>
<comment type="caution">
    <text evidence="12">The sequence shown here is derived from an EMBL/GenBank/DDBJ whole genome shotgun (WGS) entry which is preliminary data.</text>
</comment>
<comment type="pathway">
    <text evidence="2 9">Amino-acid biosynthesis; L-arginine biosynthesis [regulation].</text>
</comment>
<evidence type="ECO:0000256" key="9">
    <source>
        <dbReference type="HAMAP-Rule" id="MF_00173"/>
    </source>
</evidence>
<evidence type="ECO:0000259" key="10">
    <source>
        <dbReference type="Pfam" id="PF01316"/>
    </source>
</evidence>
<dbReference type="PANTHER" id="PTHR34471:SF1">
    <property type="entry name" value="ARGININE REPRESSOR"/>
    <property type="match status" value="1"/>
</dbReference>
<evidence type="ECO:0000256" key="4">
    <source>
        <dbReference type="ARBA" id="ARBA00021148"/>
    </source>
</evidence>
<keyword evidence="9" id="KW-0055">Arginine biosynthesis</keyword>
<dbReference type="PRINTS" id="PR01467">
    <property type="entry name" value="ARGREPRESSOR"/>
</dbReference>
<dbReference type="InterPro" id="IPR036388">
    <property type="entry name" value="WH-like_DNA-bd_sf"/>
</dbReference>
<reference evidence="12 13" key="1">
    <citation type="submission" date="2023-02" db="EMBL/GenBank/DDBJ databases">
        <title>Host association and intracellularity evolved multiple times independently in the Rickettsiales.</title>
        <authorList>
            <person name="Castelli M."/>
            <person name="Nardi T."/>
            <person name="Gammuto L."/>
            <person name="Bellinzona G."/>
            <person name="Sabaneyeva E."/>
            <person name="Potekhin A."/>
            <person name="Serra V."/>
            <person name="Petroni G."/>
            <person name="Sassera D."/>
        </authorList>
    </citation>
    <scope>NUCLEOTIDE SEQUENCE [LARGE SCALE GENOMIC DNA]</scope>
    <source>
        <strain evidence="12 13">BOD18</strain>
    </source>
</reference>
<evidence type="ECO:0000313" key="12">
    <source>
        <dbReference type="EMBL" id="MDZ5762008.1"/>
    </source>
</evidence>
<comment type="similarity">
    <text evidence="3 9">Belongs to the ArgR family.</text>
</comment>
<feature type="domain" description="Arginine repressor DNA-binding" evidence="10">
    <location>
        <begin position="16"/>
        <end position="63"/>
    </location>
</feature>
<sequence length="159" mass="18017">MNINSVAMKKSKNSIDVHIRNIVQQFEIKEQAQLQKLLLEEGLDIPQATLSRYIKKLNIIKISGRYQVIGTKHVPTILNIKVSEDSGLVVLHTHPGNASALAVFFDEKYIHYPSVINHFPILGSIAGDDTVLLILKYRLSLKEVVEIIKIDFPYINQDE</sequence>
<evidence type="ECO:0000256" key="2">
    <source>
        <dbReference type="ARBA" id="ARBA00005040"/>
    </source>
</evidence>
<evidence type="ECO:0000256" key="7">
    <source>
        <dbReference type="ARBA" id="ARBA00023125"/>
    </source>
</evidence>
<organism evidence="12 13">
    <name type="scientific">Candidatus Cyrtobacter comes</name>
    <dbReference type="NCBI Taxonomy" id="675776"/>
    <lineage>
        <taxon>Bacteria</taxon>
        <taxon>Pseudomonadati</taxon>
        <taxon>Pseudomonadota</taxon>
        <taxon>Alphaproteobacteria</taxon>
        <taxon>Rickettsiales</taxon>
        <taxon>Candidatus Midichloriaceae</taxon>
        <taxon>Candidatus Cyrtobacter</taxon>
    </lineage>
</organism>
<comment type="function">
    <text evidence="9">Regulates arginine biosynthesis genes.</text>
</comment>
<dbReference type="InterPro" id="IPR036390">
    <property type="entry name" value="WH_DNA-bd_sf"/>
</dbReference>
<dbReference type="Gene3D" id="3.30.1360.40">
    <property type="match status" value="1"/>
</dbReference>
<protein>
    <recommendedName>
        <fullName evidence="4 9">Arginine repressor</fullName>
    </recommendedName>
</protein>
<gene>
    <name evidence="9" type="primary">argR</name>
    <name evidence="12" type="ORF">Cyrtocomes_00374</name>
</gene>
<dbReference type="InterPro" id="IPR020899">
    <property type="entry name" value="Arg_repress_C"/>
</dbReference>
<dbReference type="InterPro" id="IPR020900">
    <property type="entry name" value="Arg_repress_DNA-bd"/>
</dbReference>
<dbReference type="Proteomes" id="UP001293791">
    <property type="component" value="Unassembled WGS sequence"/>
</dbReference>
<evidence type="ECO:0000259" key="11">
    <source>
        <dbReference type="Pfam" id="PF02863"/>
    </source>
</evidence>
<dbReference type="Pfam" id="PF02863">
    <property type="entry name" value="Arg_repressor_C"/>
    <property type="match status" value="1"/>
</dbReference>
<keyword evidence="8 9" id="KW-0804">Transcription</keyword>
<dbReference type="Gene3D" id="1.10.10.10">
    <property type="entry name" value="Winged helix-like DNA-binding domain superfamily/Winged helix DNA-binding domain"/>
    <property type="match status" value="1"/>
</dbReference>
<proteinExistence type="inferred from homology"/>
<keyword evidence="7 9" id="KW-0238">DNA-binding</keyword>